<dbReference type="FunFam" id="1.20.1280.50:FF:000023">
    <property type="entry name" value="F-box/LRR-repeat protein 4"/>
    <property type="match status" value="1"/>
</dbReference>
<dbReference type="AlphaFoldDB" id="A0A3L6QLJ2"/>
<name>A0A3L6QLJ2_PANMI</name>
<evidence type="ECO:0000259" key="1">
    <source>
        <dbReference type="PROSITE" id="PS50181"/>
    </source>
</evidence>
<reference evidence="3" key="1">
    <citation type="journal article" date="2019" name="Nat. Commun.">
        <title>The genome of broomcorn millet.</title>
        <authorList>
            <person name="Zou C."/>
            <person name="Miki D."/>
            <person name="Li D."/>
            <person name="Tang Q."/>
            <person name="Xiao L."/>
            <person name="Rajput S."/>
            <person name="Deng P."/>
            <person name="Jia W."/>
            <person name="Huang R."/>
            <person name="Zhang M."/>
            <person name="Sun Y."/>
            <person name="Hu J."/>
            <person name="Fu X."/>
            <person name="Schnable P.S."/>
            <person name="Li F."/>
            <person name="Zhang H."/>
            <person name="Feng B."/>
            <person name="Zhu X."/>
            <person name="Liu R."/>
            <person name="Schnable J.C."/>
            <person name="Zhu J.-K."/>
            <person name="Zhang H."/>
        </authorList>
    </citation>
    <scope>NUCLEOTIDE SEQUENCE [LARGE SCALE GENOMIC DNA]</scope>
</reference>
<dbReference type="EMBL" id="PQIB02000012">
    <property type="protein sequence ID" value="RLM80296.1"/>
    <property type="molecule type" value="Genomic_DNA"/>
</dbReference>
<dbReference type="PROSITE" id="PS50181">
    <property type="entry name" value="FBOX"/>
    <property type="match status" value="1"/>
</dbReference>
<evidence type="ECO:0000313" key="2">
    <source>
        <dbReference type="EMBL" id="RLM80296.1"/>
    </source>
</evidence>
<comment type="caution">
    <text evidence="2">The sequence shown here is derived from an EMBL/GenBank/DDBJ whole genome shotgun (WGS) entry which is preliminary data.</text>
</comment>
<dbReference type="InterPro" id="IPR036047">
    <property type="entry name" value="F-box-like_dom_sf"/>
</dbReference>
<feature type="domain" description="F-box" evidence="1">
    <location>
        <begin position="32"/>
        <end position="78"/>
    </location>
</feature>
<dbReference type="STRING" id="4540.A0A3L6QLJ2"/>
<proteinExistence type="predicted"/>
<dbReference type="InterPro" id="IPR001810">
    <property type="entry name" value="F-box_dom"/>
</dbReference>
<dbReference type="Pfam" id="PF12937">
    <property type="entry name" value="F-box-like"/>
    <property type="match status" value="1"/>
</dbReference>
<keyword evidence="3" id="KW-1185">Reference proteome</keyword>
<gene>
    <name evidence="2" type="ORF">C2845_PM12G08140</name>
</gene>
<sequence>MGHCLSAPALPQAPAPAPAALLASIAEAAGGEDRTADLPEELLALVFGLLGSGDRKRCSLVCRRWHTVEAASRLHLALDARTLLP</sequence>
<dbReference type="OrthoDB" id="423607at2759"/>
<organism evidence="2 3">
    <name type="scientific">Panicum miliaceum</name>
    <name type="common">Proso millet</name>
    <name type="synonym">Broomcorn millet</name>
    <dbReference type="NCBI Taxonomy" id="4540"/>
    <lineage>
        <taxon>Eukaryota</taxon>
        <taxon>Viridiplantae</taxon>
        <taxon>Streptophyta</taxon>
        <taxon>Embryophyta</taxon>
        <taxon>Tracheophyta</taxon>
        <taxon>Spermatophyta</taxon>
        <taxon>Magnoliopsida</taxon>
        <taxon>Liliopsida</taxon>
        <taxon>Poales</taxon>
        <taxon>Poaceae</taxon>
        <taxon>PACMAD clade</taxon>
        <taxon>Panicoideae</taxon>
        <taxon>Panicodae</taxon>
        <taxon>Paniceae</taxon>
        <taxon>Panicinae</taxon>
        <taxon>Panicum</taxon>
        <taxon>Panicum sect. Panicum</taxon>
    </lineage>
</organism>
<protein>
    <submittedName>
        <fullName evidence="2">F-box protein</fullName>
    </submittedName>
</protein>
<evidence type="ECO:0000313" key="3">
    <source>
        <dbReference type="Proteomes" id="UP000275267"/>
    </source>
</evidence>
<dbReference type="Proteomes" id="UP000275267">
    <property type="component" value="Unassembled WGS sequence"/>
</dbReference>
<dbReference type="SUPFAM" id="SSF81383">
    <property type="entry name" value="F-box domain"/>
    <property type="match status" value="1"/>
</dbReference>
<dbReference type="Gene3D" id="1.20.1280.50">
    <property type="match status" value="1"/>
</dbReference>
<accession>A0A3L6QLJ2</accession>
<dbReference type="CDD" id="cd22159">
    <property type="entry name" value="F-box_AtTIR1-like"/>
    <property type="match status" value="1"/>
</dbReference>